<evidence type="ECO:0000256" key="4">
    <source>
        <dbReference type="ARBA" id="ARBA00022692"/>
    </source>
</evidence>
<feature type="transmembrane region" description="Helical" evidence="7">
    <location>
        <begin position="52"/>
        <end position="70"/>
    </location>
</feature>
<dbReference type="EMBL" id="QEKH01000046">
    <property type="protein sequence ID" value="PVY34782.1"/>
    <property type="molecule type" value="Genomic_DNA"/>
</dbReference>
<dbReference type="PANTHER" id="PTHR30443">
    <property type="entry name" value="INNER MEMBRANE PROTEIN"/>
    <property type="match status" value="1"/>
</dbReference>
<dbReference type="PANTHER" id="PTHR30443:SF2">
    <property type="entry name" value="PHOSPHOETHANOLAMINE TRANSFERASE EPTC"/>
    <property type="match status" value="1"/>
</dbReference>
<organism evidence="9 10">
    <name type="scientific">Victivallis vadensis</name>
    <dbReference type="NCBI Taxonomy" id="172901"/>
    <lineage>
        <taxon>Bacteria</taxon>
        <taxon>Pseudomonadati</taxon>
        <taxon>Lentisphaerota</taxon>
        <taxon>Lentisphaeria</taxon>
        <taxon>Victivallales</taxon>
        <taxon>Victivallaceae</taxon>
        <taxon>Victivallis</taxon>
    </lineage>
</organism>
<evidence type="ECO:0000256" key="6">
    <source>
        <dbReference type="ARBA" id="ARBA00023136"/>
    </source>
</evidence>
<feature type="transmembrane region" description="Helical" evidence="7">
    <location>
        <begin position="77"/>
        <end position="96"/>
    </location>
</feature>
<evidence type="ECO:0000256" key="7">
    <source>
        <dbReference type="SAM" id="Phobius"/>
    </source>
</evidence>
<feature type="domain" description="Sulfatase N-terminal" evidence="8">
    <location>
        <begin position="235"/>
        <end position="518"/>
    </location>
</feature>
<evidence type="ECO:0000256" key="1">
    <source>
        <dbReference type="ARBA" id="ARBA00004651"/>
    </source>
</evidence>
<sequence>MVRSKIRRAARRCGGIHNYFDFILVAGILLILGTFEAGLLRDSLSVETVQRPGLRNCCFLLALCAPLLLLPPRWNRAYTWIFLPAAAGSVLLQIFLEVYYGLAVGESLVTILMVSSPGESLEYFGELLFSWKGVEIIGAAAALLLLCRLSCALKFSPGRREKIAGVLLLLPFLALSAAFCFENRPREILNCATLTRLGVALGGYRHTLDSFAQAAAEPEIPPELRRSAPGDLLGVIVIGESATRSHHSLYGYRRRTNPRLEAWKNELILFDDVISPTVHTASSLVNVFSFATLQERNSPRCSFTAMARRAGLRTVLVSNQLRWGEFDTPITLMFKDVDDAYYLKEQVADSRDDQLLPEVERKLGEAGGIPTLLFIHLLGSHMPFRHRYPAEAALFPAPGETADPHIPATVRQLTAEYDNSIAFTDRLLDALLSRLKTLKRPAFLLYFSDHGEAFYPGMSDWVARDPDVNASYEIPFLLWFSPEYRKARPEAAAGAQANRHQPHQTDRLIYTLLELAGITYRDFPQEESLLNPGYRPHPRFIHEGKTPYCKKPQATELP</sequence>
<dbReference type="AlphaFoldDB" id="A0A2U1AED3"/>
<dbReference type="Proteomes" id="UP000245959">
    <property type="component" value="Unassembled WGS sequence"/>
</dbReference>
<feature type="transmembrane region" description="Helical" evidence="7">
    <location>
        <begin position="163"/>
        <end position="181"/>
    </location>
</feature>
<comment type="caution">
    <text evidence="9">The sequence shown here is derived from an EMBL/GenBank/DDBJ whole genome shotgun (WGS) entry which is preliminary data.</text>
</comment>
<dbReference type="InterPro" id="IPR058130">
    <property type="entry name" value="PEA_transf_C"/>
</dbReference>
<gene>
    <name evidence="9" type="ORF">C8D82_1464</name>
</gene>
<keyword evidence="10" id="KW-1185">Reference proteome</keyword>
<dbReference type="CDD" id="cd16017">
    <property type="entry name" value="LptA"/>
    <property type="match status" value="1"/>
</dbReference>
<dbReference type="InterPro" id="IPR000917">
    <property type="entry name" value="Sulfatase_N"/>
</dbReference>
<dbReference type="Gene3D" id="3.40.720.10">
    <property type="entry name" value="Alkaline Phosphatase, subunit A"/>
    <property type="match status" value="1"/>
</dbReference>
<feature type="transmembrane region" description="Helical" evidence="7">
    <location>
        <begin position="129"/>
        <end position="151"/>
    </location>
</feature>
<dbReference type="Pfam" id="PF00884">
    <property type="entry name" value="Sulfatase"/>
    <property type="match status" value="1"/>
</dbReference>
<dbReference type="GO" id="GO:0009244">
    <property type="term" value="P:lipopolysaccharide core region biosynthetic process"/>
    <property type="evidence" value="ECO:0007669"/>
    <property type="project" value="TreeGrafter"/>
</dbReference>
<dbReference type="RefSeq" id="WP_165833194.1">
    <property type="nucleotide sequence ID" value="NZ_CABMMC010000041.1"/>
</dbReference>
<dbReference type="GeneID" id="78297080"/>
<keyword evidence="2" id="KW-1003">Cell membrane</keyword>
<name>A0A2U1AED3_9BACT</name>
<protein>
    <submittedName>
        <fullName evidence="9">Glucan phosphoethanolaminetransferase (Alkaline phosphatase superfamily)</fullName>
    </submittedName>
</protein>
<reference evidence="9 10" key="1">
    <citation type="submission" date="2018-04" db="EMBL/GenBank/DDBJ databases">
        <title>Genomic Encyclopedia of Type Strains, Phase IV (KMG-IV): sequencing the most valuable type-strain genomes for metagenomic binning, comparative biology and taxonomic classification.</title>
        <authorList>
            <person name="Goeker M."/>
        </authorList>
    </citation>
    <scope>NUCLEOTIDE SEQUENCE [LARGE SCALE GENOMIC DNA]</scope>
    <source>
        <strain evidence="9 10">DSM 14823</strain>
    </source>
</reference>
<evidence type="ECO:0000313" key="10">
    <source>
        <dbReference type="Proteomes" id="UP000245959"/>
    </source>
</evidence>
<feature type="transmembrane region" description="Helical" evidence="7">
    <location>
        <begin position="20"/>
        <end position="40"/>
    </location>
</feature>
<dbReference type="GO" id="GO:0005886">
    <property type="term" value="C:plasma membrane"/>
    <property type="evidence" value="ECO:0007669"/>
    <property type="project" value="UniProtKB-SubCell"/>
</dbReference>
<dbReference type="InterPro" id="IPR017850">
    <property type="entry name" value="Alkaline_phosphatase_core_sf"/>
</dbReference>
<keyword evidence="4 7" id="KW-0812">Transmembrane</keyword>
<comment type="subcellular location">
    <subcellularLocation>
        <location evidence="1">Cell membrane</location>
        <topology evidence="1">Multi-pass membrane protein</topology>
    </subcellularLocation>
</comment>
<keyword evidence="5 7" id="KW-1133">Transmembrane helix</keyword>
<evidence type="ECO:0000313" key="9">
    <source>
        <dbReference type="EMBL" id="PVY34782.1"/>
    </source>
</evidence>
<dbReference type="GO" id="GO:0016776">
    <property type="term" value="F:phosphotransferase activity, phosphate group as acceptor"/>
    <property type="evidence" value="ECO:0007669"/>
    <property type="project" value="TreeGrafter"/>
</dbReference>
<proteinExistence type="predicted"/>
<dbReference type="InterPro" id="IPR040423">
    <property type="entry name" value="PEA_transferase"/>
</dbReference>
<evidence type="ECO:0000259" key="8">
    <source>
        <dbReference type="Pfam" id="PF00884"/>
    </source>
</evidence>
<keyword evidence="6 7" id="KW-0472">Membrane</keyword>
<evidence type="ECO:0000256" key="2">
    <source>
        <dbReference type="ARBA" id="ARBA00022475"/>
    </source>
</evidence>
<accession>A0A2U1AED3</accession>
<dbReference type="SUPFAM" id="SSF53649">
    <property type="entry name" value="Alkaline phosphatase-like"/>
    <property type="match status" value="1"/>
</dbReference>
<keyword evidence="3 9" id="KW-0808">Transferase</keyword>
<evidence type="ECO:0000256" key="5">
    <source>
        <dbReference type="ARBA" id="ARBA00022989"/>
    </source>
</evidence>
<evidence type="ECO:0000256" key="3">
    <source>
        <dbReference type="ARBA" id="ARBA00022679"/>
    </source>
</evidence>